<evidence type="ECO:0000313" key="2">
    <source>
        <dbReference type="Proteomes" id="UP000235672"/>
    </source>
</evidence>
<evidence type="ECO:0000313" key="1">
    <source>
        <dbReference type="EMBL" id="PMD27995.1"/>
    </source>
</evidence>
<organism evidence="1 2">
    <name type="scientific">Hyaloscypha hepaticicola</name>
    <dbReference type="NCBI Taxonomy" id="2082293"/>
    <lineage>
        <taxon>Eukaryota</taxon>
        <taxon>Fungi</taxon>
        <taxon>Dikarya</taxon>
        <taxon>Ascomycota</taxon>
        <taxon>Pezizomycotina</taxon>
        <taxon>Leotiomycetes</taxon>
        <taxon>Helotiales</taxon>
        <taxon>Hyaloscyphaceae</taxon>
        <taxon>Hyaloscypha</taxon>
    </lineage>
</organism>
<keyword evidence="2" id="KW-1185">Reference proteome</keyword>
<gene>
    <name evidence="1" type="ORF">NA56DRAFT_560898</name>
</gene>
<proteinExistence type="predicted"/>
<dbReference type="OrthoDB" id="245563at2759"/>
<dbReference type="Proteomes" id="UP000235672">
    <property type="component" value="Unassembled WGS sequence"/>
</dbReference>
<protein>
    <submittedName>
        <fullName evidence="1">Uncharacterized protein</fullName>
    </submittedName>
</protein>
<accession>A0A2J6QP00</accession>
<dbReference type="AlphaFoldDB" id="A0A2J6QP00"/>
<sequence length="218" mass="23490">MASPAKPEILLLSLSMQSYLDELYSPLIDELSSKATLKRAKSASGAITYLSANTPRAIIATDEGLTKSANASVLQKVLAYVKEGGLLIIGLHFPSFINMDVFDKFFNKLGLPWKHGDYHRTTFRFNPACTLPSGLSSTSFPAPYSMKVLHVKGARAQEKIFVPVPEATTQSAVFAPAYVDQAQAAVVGAKIGDGYVFYDGNVNPEEGQIRVISALCGL</sequence>
<dbReference type="EMBL" id="KZ613465">
    <property type="protein sequence ID" value="PMD27995.1"/>
    <property type="molecule type" value="Genomic_DNA"/>
</dbReference>
<reference evidence="1 2" key="1">
    <citation type="submission" date="2016-05" db="EMBL/GenBank/DDBJ databases">
        <title>A degradative enzymes factory behind the ericoid mycorrhizal symbiosis.</title>
        <authorList>
            <consortium name="DOE Joint Genome Institute"/>
            <person name="Martino E."/>
            <person name="Morin E."/>
            <person name="Grelet G."/>
            <person name="Kuo A."/>
            <person name="Kohler A."/>
            <person name="Daghino S."/>
            <person name="Barry K."/>
            <person name="Choi C."/>
            <person name="Cichocki N."/>
            <person name="Clum A."/>
            <person name="Copeland A."/>
            <person name="Hainaut M."/>
            <person name="Haridas S."/>
            <person name="Labutti K."/>
            <person name="Lindquist E."/>
            <person name="Lipzen A."/>
            <person name="Khouja H.-R."/>
            <person name="Murat C."/>
            <person name="Ohm R."/>
            <person name="Olson A."/>
            <person name="Spatafora J."/>
            <person name="Veneault-Fourrey C."/>
            <person name="Henrissat B."/>
            <person name="Grigoriev I."/>
            <person name="Martin F."/>
            <person name="Perotto S."/>
        </authorList>
    </citation>
    <scope>NUCLEOTIDE SEQUENCE [LARGE SCALE GENOMIC DNA]</scope>
    <source>
        <strain evidence="1 2">UAMH 7357</strain>
    </source>
</reference>
<dbReference type="STRING" id="1745343.A0A2J6QP00"/>
<name>A0A2J6QP00_9HELO</name>